<reference evidence="2" key="1">
    <citation type="submission" date="2023-03" db="EMBL/GenBank/DDBJ databases">
        <title>Massive genome expansion in bonnet fungi (Mycena s.s.) driven by repeated elements and novel gene families across ecological guilds.</title>
        <authorList>
            <consortium name="Lawrence Berkeley National Laboratory"/>
            <person name="Harder C.B."/>
            <person name="Miyauchi S."/>
            <person name="Viragh M."/>
            <person name="Kuo A."/>
            <person name="Thoen E."/>
            <person name="Andreopoulos B."/>
            <person name="Lu D."/>
            <person name="Skrede I."/>
            <person name="Drula E."/>
            <person name="Henrissat B."/>
            <person name="Morin E."/>
            <person name="Kohler A."/>
            <person name="Barry K."/>
            <person name="LaButti K."/>
            <person name="Morin E."/>
            <person name="Salamov A."/>
            <person name="Lipzen A."/>
            <person name="Mereny Z."/>
            <person name="Hegedus B."/>
            <person name="Baldrian P."/>
            <person name="Stursova M."/>
            <person name="Weitz H."/>
            <person name="Taylor A."/>
            <person name="Grigoriev I.V."/>
            <person name="Nagy L.G."/>
            <person name="Martin F."/>
            <person name="Kauserud H."/>
        </authorList>
    </citation>
    <scope>NUCLEOTIDE SEQUENCE</scope>
    <source>
        <strain evidence="2">CBHHK067</strain>
    </source>
</reference>
<accession>A0AAD7C696</accession>
<protein>
    <submittedName>
        <fullName evidence="2">Uncharacterized protein</fullName>
    </submittedName>
</protein>
<dbReference type="AlphaFoldDB" id="A0AAD7C696"/>
<dbReference type="EMBL" id="JARKIE010000437">
    <property type="protein sequence ID" value="KAJ7639937.1"/>
    <property type="molecule type" value="Genomic_DNA"/>
</dbReference>
<dbReference type="Proteomes" id="UP001221757">
    <property type="component" value="Unassembled WGS sequence"/>
</dbReference>
<comment type="caution">
    <text evidence="2">The sequence shown here is derived from an EMBL/GenBank/DDBJ whole genome shotgun (WGS) entry which is preliminary data.</text>
</comment>
<sequence length="394" mass="44382">MTAHDADEEPDFDDPWCAFRDAGHIVSNLARLFDPATLQSATTKEISLALANFCSLTPAYDTLFMLPDPPDYTMEANFFDLTTLDFDFDHLLFSKKSKGNSGNAKATTCPKLARYPVPSHSHNLHSTDWKDDKKPKKPEAATEPAPSTASSSWGRAHVIGPPLNQPLPKVLSEISREASEGVEEEPDDIVMHPSDGIRLIQANISYNPPTTETAPPPATMVIPRVLVMQSLLSNNWRRTLFICTNCATRGMVSIFLPWSKACWACRKNHCPKCNFSMKEREFTQGLGMPPVLINDNHVTELVLALAGLLSCVIEQRRRMDFTYAMLHCEHDNYHFVCQEFAVHYFHSRSVVQPVDFQHCFENPETIKVTEQLFECMDITEDYARRQLPAVPTPP</sequence>
<feature type="compositionally biased region" description="Basic and acidic residues" evidence="1">
    <location>
        <begin position="125"/>
        <end position="140"/>
    </location>
</feature>
<proteinExistence type="predicted"/>
<keyword evidence="3" id="KW-1185">Reference proteome</keyword>
<name>A0AAD7C696_MYCRO</name>
<evidence type="ECO:0000313" key="3">
    <source>
        <dbReference type="Proteomes" id="UP001221757"/>
    </source>
</evidence>
<organism evidence="2 3">
    <name type="scientific">Mycena rosella</name>
    <name type="common">Pink bonnet</name>
    <name type="synonym">Agaricus rosellus</name>
    <dbReference type="NCBI Taxonomy" id="1033263"/>
    <lineage>
        <taxon>Eukaryota</taxon>
        <taxon>Fungi</taxon>
        <taxon>Dikarya</taxon>
        <taxon>Basidiomycota</taxon>
        <taxon>Agaricomycotina</taxon>
        <taxon>Agaricomycetes</taxon>
        <taxon>Agaricomycetidae</taxon>
        <taxon>Agaricales</taxon>
        <taxon>Marasmiineae</taxon>
        <taxon>Mycenaceae</taxon>
        <taxon>Mycena</taxon>
    </lineage>
</organism>
<evidence type="ECO:0000313" key="2">
    <source>
        <dbReference type="EMBL" id="KAJ7639937.1"/>
    </source>
</evidence>
<evidence type="ECO:0000256" key="1">
    <source>
        <dbReference type="SAM" id="MobiDB-lite"/>
    </source>
</evidence>
<feature type="compositionally biased region" description="Low complexity" evidence="1">
    <location>
        <begin position="141"/>
        <end position="152"/>
    </location>
</feature>
<feature type="region of interest" description="Disordered" evidence="1">
    <location>
        <begin position="98"/>
        <end position="167"/>
    </location>
</feature>
<gene>
    <name evidence="2" type="ORF">B0H17DRAFT_1149153</name>
</gene>